<evidence type="ECO:0000256" key="17">
    <source>
        <dbReference type="ARBA" id="ARBA00022989"/>
    </source>
</evidence>
<dbReference type="AlphaFoldDB" id="A0AAV6W6Y5"/>
<dbReference type="PROSITE" id="PS00107">
    <property type="entry name" value="PROTEIN_KINASE_ATP"/>
    <property type="match status" value="1"/>
</dbReference>
<evidence type="ECO:0000256" key="12">
    <source>
        <dbReference type="ARBA" id="ARBA00022729"/>
    </source>
</evidence>
<evidence type="ECO:0000256" key="9">
    <source>
        <dbReference type="ARBA" id="ARBA00022614"/>
    </source>
</evidence>
<dbReference type="PROSITE" id="PS50011">
    <property type="entry name" value="PROTEIN_KINASE_DOM"/>
    <property type="match status" value="1"/>
</dbReference>
<feature type="transmembrane region" description="Helical" evidence="24">
    <location>
        <begin position="650"/>
        <end position="676"/>
    </location>
</feature>
<keyword evidence="18 24" id="KW-0472">Membrane</keyword>
<keyword evidence="7" id="KW-0723">Serine/threonine-protein kinase</keyword>
<dbReference type="GO" id="GO:0048508">
    <property type="term" value="P:embryonic meristem development"/>
    <property type="evidence" value="ECO:0007669"/>
    <property type="project" value="UniProtKB-ARBA"/>
</dbReference>
<dbReference type="GO" id="GO:0009942">
    <property type="term" value="P:longitudinal axis specification"/>
    <property type="evidence" value="ECO:0007669"/>
    <property type="project" value="UniProtKB-ARBA"/>
</dbReference>
<dbReference type="Gene3D" id="3.80.10.10">
    <property type="entry name" value="Ribonuclease Inhibitor"/>
    <property type="match status" value="3"/>
</dbReference>
<dbReference type="InterPro" id="IPR013210">
    <property type="entry name" value="LRR_N_plant-typ"/>
</dbReference>
<keyword evidence="20" id="KW-0325">Glycoprotein</keyword>
<evidence type="ECO:0000256" key="21">
    <source>
        <dbReference type="ARBA" id="ARBA00047899"/>
    </source>
</evidence>
<evidence type="ECO:0000256" key="16">
    <source>
        <dbReference type="ARBA" id="ARBA00022840"/>
    </source>
</evidence>
<evidence type="ECO:0000256" key="13">
    <source>
        <dbReference type="ARBA" id="ARBA00022737"/>
    </source>
</evidence>
<dbReference type="SUPFAM" id="SSF56112">
    <property type="entry name" value="Protein kinase-like (PK-like)"/>
    <property type="match status" value="1"/>
</dbReference>
<evidence type="ECO:0000256" key="6">
    <source>
        <dbReference type="ARBA" id="ARBA00022475"/>
    </source>
</evidence>
<comment type="similarity">
    <text evidence="3">Belongs to the RLP family.</text>
</comment>
<dbReference type="SMART" id="SM00369">
    <property type="entry name" value="LRR_TYP"/>
    <property type="match status" value="5"/>
</dbReference>
<evidence type="ECO:0000256" key="4">
    <source>
        <dbReference type="ARBA" id="ARBA00012513"/>
    </source>
</evidence>
<evidence type="ECO:0000256" key="3">
    <source>
        <dbReference type="ARBA" id="ARBA00009592"/>
    </source>
</evidence>
<dbReference type="Pfam" id="PF13855">
    <property type="entry name" value="LRR_8"/>
    <property type="match status" value="2"/>
</dbReference>
<gene>
    <name evidence="27" type="ORF">BUALT_Bualt17G0080800</name>
</gene>
<dbReference type="EMBL" id="WHWC01000017">
    <property type="protein sequence ID" value="KAG8366448.1"/>
    <property type="molecule type" value="Genomic_DNA"/>
</dbReference>
<dbReference type="SUPFAM" id="SSF52058">
    <property type="entry name" value="L domain-like"/>
    <property type="match status" value="2"/>
</dbReference>
<dbReference type="Proteomes" id="UP000826271">
    <property type="component" value="Unassembled WGS sequence"/>
</dbReference>
<keyword evidence="19" id="KW-0675">Receptor</keyword>
<dbReference type="Gene3D" id="3.30.200.20">
    <property type="entry name" value="Phosphorylase Kinase, domain 1"/>
    <property type="match status" value="1"/>
</dbReference>
<dbReference type="InterPro" id="IPR008271">
    <property type="entry name" value="Ser/Thr_kinase_AS"/>
</dbReference>
<dbReference type="InterPro" id="IPR000719">
    <property type="entry name" value="Prot_kinase_dom"/>
</dbReference>
<evidence type="ECO:0000256" key="20">
    <source>
        <dbReference type="ARBA" id="ARBA00023180"/>
    </source>
</evidence>
<comment type="similarity">
    <text evidence="2">Belongs to the protein kinase superfamily. Ser/Thr protein kinase family.</text>
</comment>
<evidence type="ECO:0000259" key="26">
    <source>
        <dbReference type="PROSITE" id="PS50011"/>
    </source>
</evidence>
<dbReference type="PROSITE" id="PS00108">
    <property type="entry name" value="PROTEIN_KINASE_ST"/>
    <property type="match status" value="1"/>
</dbReference>
<dbReference type="InterPro" id="IPR011009">
    <property type="entry name" value="Kinase-like_dom_sf"/>
</dbReference>
<dbReference type="GO" id="GO:0051707">
    <property type="term" value="P:response to other organism"/>
    <property type="evidence" value="ECO:0007669"/>
    <property type="project" value="UniProtKB-ARBA"/>
</dbReference>
<evidence type="ECO:0000256" key="2">
    <source>
        <dbReference type="ARBA" id="ARBA00008684"/>
    </source>
</evidence>
<dbReference type="PANTHER" id="PTHR45974:SF276">
    <property type="entry name" value="LEUCINE-RICH REPEAT-CONTAINING N-TERMINAL PLANT-TYPE DOMAIN-CONTAINING PROTEIN"/>
    <property type="match status" value="1"/>
</dbReference>
<evidence type="ECO:0000256" key="1">
    <source>
        <dbReference type="ARBA" id="ARBA00004251"/>
    </source>
</evidence>
<evidence type="ECO:0000256" key="7">
    <source>
        <dbReference type="ARBA" id="ARBA00022527"/>
    </source>
</evidence>
<accession>A0AAV6W6Y5</accession>
<keyword evidence="17 24" id="KW-1133">Transmembrane helix</keyword>
<comment type="caution">
    <text evidence="27">The sequence shown here is derived from an EMBL/GenBank/DDBJ whole genome shotgun (WGS) entry which is preliminary data.</text>
</comment>
<feature type="signal peptide" evidence="25">
    <location>
        <begin position="1"/>
        <end position="36"/>
    </location>
</feature>
<keyword evidence="10" id="KW-0808">Transferase</keyword>
<evidence type="ECO:0000313" key="28">
    <source>
        <dbReference type="Proteomes" id="UP000826271"/>
    </source>
</evidence>
<dbReference type="GO" id="GO:0009414">
    <property type="term" value="P:response to water deprivation"/>
    <property type="evidence" value="ECO:0007669"/>
    <property type="project" value="UniProtKB-ARBA"/>
</dbReference>
<dbReference type="FunFam" id="3.30.200.20:FF:000260">
    <property type="entry name" value="LRR receptor-like serine/threonine-protein kinase RPK2"/>
    <property type="match status" value="1"/>
</dbReference>
<organism evidence="27 28">
    <name type="scientific">Buddleja alternifolia</name>
    <dbReference type="NCBI Taxonomy" id="168488"/>
    <lineage>
        <taxon>Eukaryota</taxon>
        <taxon>Viridiplantae</taxon>
        <taxon>Streptophyta</taxon>
        <taxon>Embryophyta</taxon>
        <taxon>Tracheophyta</taxon>
        <taxon>Spermatophyta</taxon>
        <taxon>Magnoliopsida</taxon>
        <taxon>eudicotyledons</taxon>
        <taxon>Gunneridae</taxon>
        <taxon>Pentapetalae</taxon>
        <taxon>asterids</taxon>
        <taxon>lamiids</taxon>
        <taxon>Lamiales</taxon>
        <taxon>Scrophulariaceae</taxon>
        <taxon>Buddlejeae</taxon>
        <taxon>Buddleja</taxon>
    </lineage>
</organism>
<evidence type="ECO:0000256" key="22">
    <source>
        <dbReference type="ARBA" id="ARBA00048679"/>
    </source>
</evidence>
<dbReference type="Pfam" id="PF00069">
    <property type="entry name" value="Pkinase"/>
    <property type="match status" value="1"/>
</dbReference>
<dbReference type="FunFam" id="1.10.510.10:FF:000192">
    <property type="entry name" value="LRR receptor-like serine/threonine-protein kinase RPK2"/>
    <property type="match status" value="1"/>
</dbReference>
<feature type="chain" id="PRO_5043316571" description="non-specific serine/threonine protein kinase" evidence="25">
    <location>
        <begin position="37"/>
        <end position="999"/>
    </location>
</feature>
<keyword evidence="28" id="KW-1185">Reference proteome</keyword>
<dbReference type="InterPro" id="IPR032675">
    <property type="entry name" value="LRR_dom_sf"/>
</dbReference>
<name>A0AAV6W6Y5_9LAMI</name>
<keyword evidence="15" id="KW-0418">Kinase</keyword>
<reference evidence="27" key="1">
    <citation type="submission" date="2019-10" db="EMBL/GenBank/DDBJ databases">
        <authorList>
            <person name="Zhang R."/>
            <person name="Pan Y."/>
            <person name="Wang J."/>
            <person name="Ma R."/>
            <person name="Yu S."/>
        </authorList>
    </citation>
    <scope>NUCLEOTIDE SEQUENCE</scope>
    <source>
        <strain evidence="27">LA-IB0</strain>
        <tissue evidence="27">Leaf</tissue>
    </source>
</reference>
<dbReference type="PANTHER" id="PTHR45974">
    <property type="entry name" value="RECEPTOR-LIKE PROTEIN 55"/>
    <property type="match status" value="1"/>
</dbReference>
<evidence type="ECO:0000256" key="5">
    <source>
        <dbReference type="ARBA" id="ARBA00022473"/>
    </source>
</evidence>
<evidence type="ECO:0000256" key="25">
    <source>
        <dbReference type="SAM" id="SignalP"/>
    </source>
</evidence>
<evidence type="ECO:0000256" key="24">
    <source>
        <dbReference type="SAM" id="Phobius"/>
    </source>
</evidence>
<dbReference type="InterPro" id="IPR017441">
    <property type="entry name" value="Protein_kinase_ATP_BS"/>
</dbReference>
<feature type="domain" description="Protein kinase" evidence="26">
    <location>
        <begin position="718"/>
        <end position="992"/>
    </location>
</feature>
<evidence type="ECO:0000256" key="10">
    <source>
        <dbReference type="ARBA" id="ARBA00022679"/>
    </source>
</evidence>
<evidence type="ECO:0000256" key="19">
    <source>
        <dbReference type="ARBA" id="ARBA00023170"/>
    </source>
</evidence>
<keyword evidence="8" id="KW-0597">Phosphoprotein</keyword>
<evidence type="ECO:0000256" key="11">
    <source>
        <dbReference type="ARBA" id="ARBA00022692"/>
    </source>
</evidence>
<dbReference type="InterPro" id="IPR001611">
    <property type="entry name" value="Leu-rich_rpt"/>
</dbReference>
<feature type="binding site" evidence="23">
    <location>
        <position position="746"/>
    </location>
    <ligand>
        <name>ATP</name>
        <dbReference type="ChEBI" id="CHEBI:30616"/>
    </ligand>
</feature>
<dbReference type="GO" id="GO:0009409">
    <property type="term" value="P:response to cold"/>
    <property type="evidence" value="ECO:0007669"/>
    <property type="project" value="UniProtKB-ARBA"/>
</dbReference>
<keyword evidence="13" id="KW-0677">Repeat</keyword>
<evidence type="ECO:0000256" key="18">
    <source>
        <dbReference type="ARBA" id="ARBA00023136"/>
    </source>
</evidence>
<dbReference type="GO" id="GO:0005524">
    <property type="term" value="F:ATP binding"/>
    <property type="evidence" value="ECO:0007669"/>
    <property type="project" value="UniProtKB-UniRule"/>
</dbReference>
<comment type="subcellular location">
    <subcellularLocation>
        <location evidence="1">Cell membrane</location>
        <topology evidence="1">Single-pass type I membrane protein</topology>
    </subcellularLocation>
</comment>
<keyword evidence="16 23" id="KW-0067">ATP-binding</keyword>
<dbReference type="GO" id="GO:0005886">
    <property type="term" value="C:plasma membrane"/>
    <property type="evidence" value="ECO:0007669"/>
    <property type="project" value="UniProtKB-SubCell"/>
</dbReference>
<dbReference type="SMART" id="SM00220">
    <property type="entry name" value="S_TKc"/>
    <property type="match status" value="1"/>
</dbReference>
<dbReference type="Gene3D" id="1.10.510.10">
    <property type="entry name" value="Transferase(Phosphotransferase) domain 1"/>
    <property type="match status" value="1"/>
</dbReference>
<keyword evidence="11 24" id="KW-0812">Transmembrane</keyword>
<evidence type="ECO:0000256" key="23">
    <source>
        <dbReference type="PROSITE-ProRule" id="PRU10141"/>
    </source>
</evidence>
<dbReference type="FunFam" id="3.80.10.10:FF:000275">
    <property type="entry name" value="Leucine-rich repeat receptor-like protein kinase"/>
    <property type="match status" value="1"/>
</dbReference>
<comment type="catalytic activity">
    <reaction evidence="21">
        <text>L-threonyl-[protein] + ATP = O-phospho-L-threonyl-[protein] + ADP + H(+)</text>
        <dbReference type="Rhea" id="RHEA:46608"/>
        <dbReference type="Rhea" id="RHEA-COMP:11060"/>
        <dbReference type="Rhea" id="RHEA-COMP:11605"/>
        <dbReference type="ChEBI" id="CHEBI:15378"/>
        <dbReference type="ChEBI" id="CHEBI:30013"/>
        <dbReference type="ChEBI" id="CHEBI:30616"/>
        <dbReference type="ChEBI" id="CHEBI:61977"/>
        <dbReference type="ChEBI" id="CHEBI:456216"/>
        <dbReference type="EC" id="2.7.11.1"/>
    </reaction>
</comment>
<dbReference type="FunFam" id="3.80.10.10:FF:000679">
    <property type="entry name" value="LRR receptor-like serine/threonine-protein kinase RPK2"/>
    <property type="match status" value="1"/>
</dbReference>
<protein>
    <recommendedName>
        <fullName evidence="4">non-specific serine/threonine protein kinase</fullName>
        <ecNumber evidence="4">2.7.11.1</ecNumber>
    </recommendedName>
</protein>
<evidence type="ECO:0000256" key="8">
    <source>
        <dbReference type="ARBA" id="ARBA00022553"/>
    </source>
</evidence>
<evidence type="ECO:0000313" key="27">
    <source>
        <dbReference type="EMBL" id="KAG8366448.1"/>
    </source>
</evidence>
<dbReference type="GO" id="GO:0006952">
    <property type="term" value="P:defense response"/>
    <property type="evidence" value="ECO:0007669"/>
    <property type="project" value="UniProtKB-ARBA"/>
</dbReference>
<dbReference type="GO" id="GO:0009945">
    <property type="term" value="P:radial axis specification"/>
    <property type="evidence" value="ECO:0007669"/>
    <property type="project" value="UniProtKB-ARBA"/>
</dbReference>
<dbReference type="GO" id="GO:0004674">
    <property type="term" value="F:protein serine/threonine kinase activity"/>
    <property type="evidence" value="ECO:0007669"/>
    <property type="project" value="UniProtKB-KW"/>
</dbReference>
<dbReference type="EC" id="2.7.11.1" evidence="4"/>
<keyword evidence="12 25" id="KW-0732">Signal</keyword>
<sequence>MVSMADIGKEGSVLFYATLDLLLFFLFLCTLSSVSGELSDERTTLLEFKRSVSDPYGILESWTNDSSNHCSWFGVSCNLNSRVTGLKIGGNFSLSPLCSSNSHLSLHGFGMTRSCSEINGKLVGKLSAVIGNLKKLKVLSLPFNEIDGEIPVEILELENLEVLDLEGNFIFGNFSGYELSCLRNLRVLNLAFNRVFGGFPSSFMNLRGLRILNLAGNEINGVIPEIFGSLRKLRVVNLSFNRLVGFVPSTLGSDCENLEHLDLSVNFLTGEIPHALGKCSRLRTLLLSSNGLNGLIPTELGGLRSLEALDVSRNNLSGPLPKNLGKCINLSVLVLTSTWHPRGKTSEELSGVASDEYNRFKGSIPHEITTLPKLMIIWAPAANLEGKFPSNWGCCKRLKMVNLAHNFLTGEIFDQLTGYPDLQYLNLSSNRLIGKLDKNLQVQCIRKFDISQNLFSGPIPNFSTNICQKCPFITKKLVFPYSPSLAYLSFFSYKTLHEYAMLFSKTRPLVVHDFSENKFSGEFPVLPFAPESFGEKIVYVFHAGGNKLSGLLCKRSFRKCDAQLALAFDQKSLVLLDLSCNTSTGQIPEAIDKKKIKCDILLGNHFLPLTSVLVYAPLIHREIGSKHKRRPPPPHKPKHLSGNSKNGLSLLFMAIIISLSAVLAVFIAFLVILCYFKKKKIITRIDISSSPQTNKVTMFSNIGTRLTYDTIVRATENFNRRNCIGNGGFGSTYRADVAVGKTVAVKRLTAERHQGAPQFHAEVSILGRIRHPNLITLLGYYISQAEMFLIYNYLPGGNLDRFIRDRARRPFNWTILHKIALHIASALSYLHDQCNPRVLHRDIKPSNILLDNECNAYLSDFGLSKILASSETHATTRVAGTYGYIAPEYALTGRVSDKADVYSYGVVLLELMSDKRALDPSFYSHEDGFNIVSWACMLMKQGQVKDVFVASLWDAGPQDKLVKFLDVAIACTVDSLSRRPTMKQVVQQLKQIQQPSQTG</sequence>
<proteinExistence type="inferred from homology"/>
<dbReference type="Pfam" id="PF08263">
    <property type="entry name" value="LRRNT_2"/>
    <property type="match status" value="1"/>
</dbReference>
<keyword evidence="6" id="KW-1003">Cell membrane</keyword>
<keyword evidence="14 23" id="KW-0547">Nucleotide-binding</keyword>
<keyword evidence="5" id="KW-0217">Developmental protein</keyword>
<comment type="catalytic activity">
    <reaction evidence="22">
        <text>L-seryl-[protein] + ATP = O-phospho-L-seryl-[protein] + ADP + H(+)</text>
        <dbReference type="Rhea" id="RHEA:17989"/>
        <dbReference type="Rhea" id="RHEA-COMP:9863"/>
        <dbReference type="Rhea" id="RHEA-COMP:11604"/>
        <dbReference type="ChEBI" id="CHEBI:15378"/>
        <dbReference type="ChEBI" id="CHEBI:29999"/>
        <dbReference type="ChEBI" id="CHEBI:30616"/>
        <dbReference type="ChEBI" id="CHEBI:83421"/>
        <dbReference type="ChEBI" id="CHEBI:456216"/>
        <dbReference type="EC" id="2.7.11.1"/>
    </reaction>
</comment>
<dbReference type="InterPro" id="IPR003591">
    <property type="entry name" value="Leu-rich_rpt_typical-subtyp"/>
</dbReference>
<evidence type="ECO:0000256" key="15">
    <source>
        <dbReference type="ARBA" id="ARBA00022777"/>
    </source>
</evidence>
<keyword evidence="9" id="KW-0433">Leucine-rich repeat</keyword>
<evidence type="ECO:0000256" key="14">
    <source>
        <dbReference type="ARBA" id="ARBA00022741"/>
    </source>
</evidence>